<evidence type="ECO:0000313" key="2">
    <source>
        <dbReference type="EMBL" id="CAK4034961.1"/>
    </source>
</evidence>
<keyword evidence="3" id="KW-1185">Reference proteome</keyword>
<sequence>MVRYNIYNLESASMLQSELRAAVHAMKEVDPYVSQSSDVAKQSTRQQPEAALALSTPSVESFRKDSVQRSKEEKIETSTYSQPQTKPCCIFRQNNGRIRAQYRHLFPVKKKRWNRCQPASLRLHPQSGSSRILQSYRRAKSKEVQKEEDHVVHKHNWDRAKTAALELHQTIKRSGPHRKSERAATLQRGKPGHGEWRVLALLTDPRLAKMRNFENRNKLKGLPIPTKEAYGCPLTLLKIFWVKHKMDMESRLLLCNWERQLLDSGWDFAAEHRRDEARALAAVEKAREKV</sequence>
<evidence type="ECO:0000256" key="1">
    <source>
        <dbReference type="SAM" id="MobiDB-lite"/>
    </source>
</evidence>
<feature type="region of interest" description="Disordered" evidence="1">
    <location>
        <begin position="37"/>
        <end position="80"/>
    </location>
</feature>
<comment type="caution">
    <text evidence="2">The sequence shown here is derived from an EMBL/GenBank/DDBJ whole genome shotgun (WGS) entry which is preliminary data.</text>
</comment>
<protein>
    <submittedName>
        <fullName evidence="2">Uncharacterized protein</fullName>
    </submittedName>
</protein>
<dbReference type="EMBL" id="CAVMBE010000156">
    <property type="protein sequence ID" value="CAK4034961.1"/>
    <property type="molecule type" value="Genomic_DNA"/>
</dbReference>
<gene>
    <name evidence="2" type="ORF">LECACI_7A010119</name>
</gene>
<dbReference type="Proteomes" id="UP001296104">
    <property type="component" value="Unassembled WGS sequence"/>
</dbReference>
<reference evidence="2" key="1">
    <citation type="submission" date="2023-11" db="EMBL/GenBank/DDBJ databases">
        <authorList>
            <person name="Alioto T."/>
            <person name="Alioto T."/>
            <person name="Gomez Garrido J."/>
        </authorList>
    </citation>
    <scope>NUCLEOTIDE SEQUENCE</scope>
</reference>
<feature type="compositionally biased region" description="Polar residues" evidence="1">
    <location>
        <begin position="37"/>
        <end position="47"/>
    </location>
</feature>
<feature type="compositionally biased region" description="Basic and acidic residues" evidence="1">
    <location>
        <begin position="61"/>
        <end position="76"/>
    </location>
</feature>
<evidence type="ECO:0000313" key="3">
    <source>
        <dbReference type="Proteomes" id="UP001296104"/>
    </source>
</evidence>
<organism evidence="2 3">
    <name type="scientific">Lecanosticta acicola</name>
    <dbReference type="NCBI Taxonomy" id="111012"/>
    <lineage>
        <taxon>Eukaryota</taxon>
        <taxon>Fungi</taxon>
        <taxon>Dikarya</taxon>
        <taxon>Ascomycota</taxon>
        <taxon>Pezizomycotina</taxon>
        <taxon>Dothideomycetes</taxon>
        <taxon>Dothideomycetidae</taxon>
        <taxon>Mycosphaerellales</taxon>
        <taxon>Mycosphaerellaceae</taxon>
        <taxon>Lecanosticta</taxon>
    </lineage>
</organism>
<dbReference type="AlphaFoldDB" id="A0AAI8Z9P3"/>
<name>A0AAI8Z9P3_9PEZI</name>
<proteinExistence type="predicted"/>
<accession>A0AAI8Z9P3</accession>